<dbReference type="PANTHER" id="PTHR34297">
    <property type="entry name" value="HYPOTHETICAL CYTOSOLIC PROTEIN-RELATED"/>
    <property type="match status" value="1"/>
</dbReference>
<dbReference type="AlphaFoldDB" id="A0A3M2LTN0"/>
<reference evidence="2 3" key="1">
    <citation type="submission" date="2018-10" db="EMBL/GenBank/DDBJ databases">
        <title>Isolation from soil.</title>
        <authorList>
            <person name="Hu J."/>
        </authorList>
    </citation>
    <scope>NUCLEOTIDE SEQUENCE [LARGE SCALE GENOMIC DNA]</scope>
    <source>
        <strain evidence="2 3">NEAU-Ht49</strain>
    </source>
</reference>
<dbReference type="EMBL" id="RFFG01000057">
    <property type="protein sequence ID" value="RMI40220.1"/>
    <property type="molecule type" value="Genomic_DNA"/>
</dbReference>
<gene>
    <name evidence="2" type="ORF">EBO15_27375</name>
</gene>
<proteinExistence type="inferred from homology"/>
<dbReference type="InterPro" id="IPR005531">
    <property type="entry name" value="Asp23"/>
</dbReference>
<protein>
    <submittedName>
        <fullName evidence="2">Asp23/Gls24 family envelope stress response protein</fullName>
    </submittedName>
</protein>
<name>A0A3M2LTN0_9ACTN</name>
<comment type="similarity">
    <text evidence="1">Belongs to the asp23 family.</text>
</comment>
<keyword evidence="3" id="KW-1185">Reference proteome</keyword>
<dbReference type="Proteomes" id="UP000282674">
    <property type="component" value="Unassembled WGS sequence"/>
</dbReference>
<comment type="caution">
    <text evidence="2">The sequence shown here is derived from an EMBL/GenBank/DDBJ whole genome shotgun (WGS) entry which is preliminary data.</text>
</comment>
<evidence type="ECO:0000313" key="3">
    <source>
        <dbReference type="Proteomes" id="UP000282674"/>
    </source>
</evidence>
<evidence type="ECO:0000313" key="2">
    <source>
        <dbReference type="EMBL" id="RMI40220.1"/>
    </source>
</evidence>
<dbReference type="OrthoDB" id="3541176at2"/>
<evidence type="ECO:0000256" key="1">
    <source>
        <dbReference type="ARBA" id="ARBA00005721"/>
    </source>
</evidence>
<dbReference type="PANTHER" id="PTHR34297:SF2">
    <property type="entry name" value="ASP23_GLS24 FAMILY ENVELOPE STRESS RESPONSE PROTEIN"/>
    <property type="match status" value="1"/>
</dbReference>
<organism evidence="2 3">
    <name type="scientific">Actinomadura harenae</name>
    <dbReference type="NCBI Taxonomy" id="2483351"/>
    <lineage>
        <taxon>Bacteria</taxon>
        <taxon>Bacillati</taxon>
        <taxon>Actinomycetota</taxon>
        <taxon>Actinomycetes</taxon>
        <taxon>Streptosporangiales</taxon>
        <taxon>Thermomonosporaceae</taxon>
        <taxon>Actinomadura</taxon>
    </lineage>
</organism>
<sequence length="139" mass="14657">MTAVVPAGSVGSVVPVVPPAARRGTTRITDRVLTRVVGRAAGEAAGTAGLDRSVLGVRVGGRVAARARVVVDGDRVTARVSTSVEYPAPVRQVARRIRELVTARVFEMTGMTVERVDVEVAAFDRPDAADARDGRRRIA</sequence>
<accession>A0A3M2LTN0</accession>
<dbReference type="RefSeq" id="WP_122197326.1">
    <property type="nucleotide sequence ID" value="NZ_JBHSKC010000001.1"/>
</dbReference>
<dbReference type="Pfam" id="PF03780">
    <property type="entry name" value="Asp23"/>
    <property type="match status" value="1"/>
</dbReference>